<name>A0A0A0JGV1_9MICO</name>
<dbReference type="RefSeq" id="WP_035906534.1">
    <property type="nucleotide sequence ID" value="NZ_AVPK01000009.1"/>
</dbReference>
<dbReference type="AlphaFoldDB" id="A0A0A0JGV1"/>
<protein>
    <recommendedName>
        <fullName evidence="3">Metal-dependent phosphohydrolase</fullName>
    </recommendedName>
</protein>
<dbReference type="STRING" id="1385521.N803_04055"/>
<dbReference type="PANTHER" id="PTHR21174:SF0">
    <property type="entry name" value="HD PHOSPHOHYDROLASE FAMILY PROTEIN-RELATED"/>
    <property type="match status" value="1"/>
</dbReference>
<dbReference type="eggNOG" id="COG4339">
    <property type="taxonomic scope" value="Bacteria"/>
</dbReference>
<dbReference type="EMBL" id="AVPK01000009">
    <property type="protein sequence ID" value="KGN36635.1"/>
    <property type="molecule type" value="Genomic_DNA"/>
</dbReference>
<evidence type="ECO:0000313" key="1">
    <source>
        <dbReference type="EMBL" id="KGN36635.1"/>
    </source>
</evidence>
<organism evidence="1 2">
    <name type="scientific">Knoellia subterranea KCTC 19937</name>
    <dbReference type="NCBI Taxonomy" id="1385521"/>
    <lineage>
        <taxon>Bacteria</taxon>
        <taxon>Bacillati</taxon>
        <taxon>Actinomycetota</taxon>
        <taxon>Actinomycetes</taxon>
        <taxon>Micrococcales</taxon>
        <taxon>Intrasporangiaceae</taxon>
        <taxon>Knoellia</taxon>
    </lineage>
</organism>
<dbReference type="PIRSF" id="PIRSF035170">
    <property type="entry name" value="HD_phosphohydro"/>
    <property type="match status" value="1"/>
</dbReference>
<accession>A0A0A0JGV1</accession>
<evidence type="ECO:0000313" key="2">
    <source>
        <dbReference type="Proteomes" id="UP000030011"/>
    </source>
</evidence>
<dbReference type="PANTHER" id="PTHR21174">
    <property type="match status" value="1"/>
</dbReference>
<keyword evidence="2" id="KW-1185">Reference proteome</keyword>
<dbReference type="OrthoDB" id="9808993at2"/>
<dbReference type="SUPFAM" id="SSF109604">
    <property type="entry name" value="HD-domain/PDEase-like"/>
    <property type="match status" value="1"/>
</dbReference>
<comment type="caution">
    <text evidence="1">The sequence shown here is derived from an EMBL/GenBank/DDBJ whole genome shotgun (WGS) entry which is preliminary data.</text>
</comment>
<sequence>MKRDAQWDEAVHEVRGDLHGLVSTHEDLVRRWSEPHRGYHDLQHLDEVIDALDELRGTAIDLDQDWAATVFAAWFHDAVYDPATPSDNERLSAELAREALSQNGIEESAVDLVVALVDATVAHDVLETRGPLAAFHDADLWILSAPVDRFDRYCADVRQEYVVVPDDAYASGRSAILEPFLARDTIYRTAWARQHWEPRARTNLSRELSRLRG</sequence>
<gene>
    <name evidence="1" type="ORF">N803_04055</name>
</gene>
<dbReference type="Proteomes" id="UP000030011">
    <property type="component" value="Unassembled WGS sequence"/>
</dbReference>
<evidence type="ECO:0008006" key="3">
    <source>
        <dbReference type="Google" id="ProtNLM"/>
    </source>
</evidence>
<dbReference type="InterPro" id="IPR009218">
    <property type="entry name" value="HD_phosphohydro"/>
</dbReference>
<proteinExistence type="predicted"/>
<reference evidence="1 2" key="1">
    <citation type="submission" date="2013-08" db="EMBL/GenBank/DDBJ databases">
        <title>The genome sequence of Knoellia subterranea.</title>
        <authorList>
            <person name="Zhu W."/>
            <person name="Wang G."/>
        </authorList>
    </citation>
    <scope>NUCLEOTIDE SEQUENCE [LARGE SCALE GENOMIC DNA]</scope>
    <source>
        <strain evidence="1 2">KCTC 19937</strain>
    </source>
</reference>
<dbReference type="Gene3D" id="1.10.3210.10">
    <property type="entry name" value="Hypothetical protein af1432"/>
    <property type="match status" value="1"/>
</dbReference>